<evidence type="ECO:0000313" key="5">
    <source>
        <dbReference type="Proteomes" id="UP000294927"/>
    </source>
</evidence>
<dbReference type="AlphaFoldDB" id="A0A4R7VNF9"/>
<feature type="domain" description="Solute-binding protein family 5" evidence="3">
    <location>
        <begin position="106"/>
        <end position="501"/>
    </location>
</feature>
<dbReference type="SUPFAM" id="SSF53850">
    <property type="entry name" value="Periplasmic binding protein-like II"/>
    <property type="match status" value="1"/>
</dbReference>
<feature type="chain" id="PRO_5038863136" evidence="2">
    <location>
        <begin position="22"/>
        <end position="589"/>
    </location>
</feature>
<name>A0A4R7VNF9_9PSEU</name>
<accession>A0A4R7VNF9</accession>
<dbReference type="PANTHER" id="PTHR30290:SF83">
    <property type="entry name" value="ABC TRANSPORTER SUBSTRATE-BINDING PROTEIN"/>
    <property type="match status" value="1"/>
</dbReference>
<sequence length="589" mass="64447">MRKTRVTAVAAGAALALALSACGSGSGDDDNGDGGGSTSTPAYNAGVGKVFNPSDKKGGTLKMANDADWDSLDGGDMYYGYGWNFSRLYLRSLVTFKSAPGAEANTIVPDLAESLGKASSDAKTWTYKLRKGLKYEDGTPITSTDVKYAVARSLDKDVLVNGPTYYGDFLDLQGYAGPYKDKDLTMANFKAVETPDDQTIIFHLKKPFASFDYMMMLPATAPVPPAKDTGTKYKEHVISSGPYMFKTNELDKGFSLVRNPNYDPKTDPDTGRKNLPDEIDVDLNVNQADIDKRLLNGDLDVAVSGLGVTAETRAQLVNDPEQKKFSDTSAQARTWFTAMNADVAPFDNEHCRKAVMYAADKDGYLRAYGGKNGGEVATNMMPRMIPGFRQIDLYDVKSKPNGDIDKAKAELKECGKPDGFSTNISYRAERDAEKATAEALQQSLGKIGIKTELKPYPQADYGKLYAGNVDYSKNNGLGLKVYGWGADWNDGFGFMSQIVDSRVIRAAGNTNFGVKDPKIDSMLDDALSELDEGKRNAIYGNMDEQLMKDAYYLPGVWASTLFYRPERLTNVFISDAYNMYDYTTLGVEK</sequence>
<dbReference type="GO" id="GO:0015833">
    <property type="term" value="P:peptide transport"/>
    <property type="evidence" value="ECO:0007669"/>
    <property type="project" value="TreeGrafter"/>
</dbReference>
<proteinExistence type="predicted"/>
<evidence type="ECO:0000256" key="1">
    <source>
        <dbReference type="SAM" id="MobiDB-lite"/>
    </source>
</evidence>
<evidence type="ECO:0000259" key="3">
    <source>
        <dbReference type="Pfam" id="PF00496"/>
    </source>
</evidence>
<dbReference type="GO" id="GO:0042597">
    <property type="term" value="C:periplasmic space"/>
    <property type="evidence" value="ECO:0007669"/>
    <property type="project" value="UniProtKB-ARBA"/>
</dbReference>
<dbReference type="OrthoDB" id="9796817at2"/>
<dbReference type="PANTHER" id="PTHR30290">
    <property type="entry name" value="PERIPLASMIC BINDING COMPONENT OF ABC TRANSPORTER"/>
    <property type="match status" value="1"/>
</dbReference>
<dbReference type="EMBL" id="SOCP01000006">
    <property type="protein sequence ID" value="TDV51104.1"/>
    <property type="molecule type" value="Genomic_DNA"/>
</dbReference>
<dbReference type="GO" id="GO:1904680">
    <property type="term" value="F:peptide transmembrane transporter activity"/>
    <property type="evidence" value="ECO:0007669"/>
    <property type="project" value="TreeGrafter"/>
</dbReference>
<dbReference type="PROSITE" id="PS51257">
    <property type="entry name" value="PROKAR_LIPOPROTEIN"/>
    <property type="match status" value="1"/>
</dbReference>
<gene>
    <name evidence="4" type="ORF">CLV71_106458</name>
</gene>
<dbReference type="RefSeq" id="WP_133904291.1">
    <property type="nucleotide sequence ID" value="NZ_SOCP01000006.1"/>
</dbReference>
<comment type="caution">
    <text evidence="4">The sequence shown here is derived from an EMBL/GenBank/DDBJ whole genome shotgun (WGS) entry which is preliminary data.</text>
</comment>
<evidence type="ECO:0000256" key="2">
    <source>
        <dbReference type="SAM" id="SignalP"/>
    </source>
</evidence>
<dbReference type="Gene3D" id="3.40.190.10">
    <property type="entry name" value="Periplasmic binding protein-like II"/>
    <property type="match status" value="1"/>
</dbReference>
<organism evidence="4 5">
    <name type="scientific">Actinophytocola oryzae</name>
    <dbReference type="NCBI Taxonomy" id="502181"/>
    <lineage>
        <taxon>Bacteria</taxon>
        <taxon>Bacillati</taxon>
        <taxon>Actinomycetota</taxon>
        <taxon>Actinomycetes</taxon>
        <taxon>Pseudonocardiales</taxon>
        <taxon>Pseudonocardiaceae</taxon>
    </lineage>
</organism>
<dbReference type="InterPro" id="IPR000914">
    <property type="entry name" value="SBP_5_dom"/>
</dbReference>
<protein>
    <submittedName>
        <fullName evidence="4">Peptide/nickel transport system substrate-binding protein</fullName>
    </submittedName>
</protein>
<keyword evidence="2" id="KW-0732">Signal</keyword>
<dbReference type="CDD" id="cd08506">
    <property type="entry name" value="PBP2_clavulanate_OppA2"/>
    <property type="match status" value="1"/>
</dbReference>
<dbReference type="InterPro" id="IPR039424">
    <property type="entry name" value="SBP_5"/>
</dbReference>
<feature type="region of interest" description="Disordered" evidence="1">
    <location>
        <begin position="256"/>
        <end position="275"/>
    </location>
</feature>
<dbReference type="Pfam" id="PF00496">
    <property type="entry name" value="SBP_bac_5"/>
    <property type="match status" value="1"/>
</dbReference>
<dbReference type="PIRSF" id="PIRSF002741">
    <property type="entry name" value="MppA"/>
    <property type="match status" value="1"/>
</dbReference>
<dbReference type="GO" id="GO:0043190">
    <property type="term" value="C:ATP-binding cassette (ABC) transporter complex"/>
    <property type="evidence" value="ECO:0007669"/>
    <property type="project" value="InterPro"/>
</dbReference>
<reference evidence="4 5" key="1">
    <citation type="submission" date="2019-03" db="EMBL/GenBank/DDBJ databases">
        <title>Genomic Encyclopedia of Archaeal and Bacterial Type Strains, Phase II (KMG-II): from individual species to whole genera.</title>
        <authorList>
            <person name="Goeker M."/>
        </authorList>
    </citation>
    <scope>NUCLEOTIDE SEQUENCE [LARGE SCALE GENOMIC DNA]</scope>
    <source>
        <strain evidence="4 5">DSM 45499</strain>
    </source>
</reference>
<evidence type="ECO:0000313" key="4">
    <source>
        <dbReference type="EMBL" id="TDV51104.1"/>
    </source>
</evidence>
<dbReference type="Proteomes" id="UP000294927">
    <property type="component" value="Unassembled WGS sequence"/>
</dbReference>
<keyword evidence="5" id="KW-1185">Reference proteome</keyword>
<feature type="signal peptide" evidence="2">
    <location>
        <begin position="1"/>
        <end position="21"/>
    </location>
</feature>
<dbReference type="Gene3D" id="3.10.105.10">
    <property type="entry name" value="Dipeptide-binding Protein, Domain 3"/>
    <property type="match status" value="1"/>
</dbReference>
<feature type="compositionally biased region" description="Basic and acidic residues" evidence="1">
    <location>
        <begin position="264"/>
        <end position="275"/>
    </location>
</feature>
<dbReference type="InterPro" id="IPR030678">
    <property type="entry name" value="Peptide/Ni-bd"/>
</dbReference>